<evidence type="ECO:0008006" key="6">
    <source>
        <dbReference type="Google" id="ProtNLM"/>
    </source>
</evidence>
<dbReference type="Proteomes" id="UP001597368">
    <property type="component" value="Unassembled WGS sequence"/>
</dbReference>
<protein>
    <recommendedName>
        <fullName evidence="6">Mce-associated membrane protein</fullName>
    </recommendedName>
</protein>
<feature type="transmembrane region" description="Helical" evidence="3">
    <location>
        <begin position="17"/>
        <end position="35"/>
    </location>
</feature>
<keyword evidence="3" id="KW-1133">Transmembrane helix</keyword>
<sequence>MAGTADSSRSVTVVRRLTIALAAVLVLVAGVAFWLSAQLRDEEAADADRRAAIDAAAAHALNLLSLNYKSADASIARILATSTGPAYAEYHAGAPKLRETTIANKVVQTGAVRASGMVSMAGDTAKVLVVADSTINWEGTGTPRQDRYYRWSMDLSKVGGRWLVAKAEQVL</sequence>
<evidence type="ECO:0000256" key="1">
    <source>
        <dbReference type="ARBA" id="ARBA00004370"/>
    </source>
</evidence>
<keyword evidence="2 3" id="KW-0472">Membrane</keyword>
<evidence type="ECO:0000256" key="2">
    <source>
        <dbReference type="ARBA" id="ARBA00023136"/>
    </source>
</evidence>
<evidence type="ECO:0000313" key="5">
    <source>
        <dbReference type="Proteomes" id="UP001597368"/>
    </source>
</evidence>
<organism evidence="4 5">
    <name type="scientific">Nonomuraea mangrovi</name>
    <dbReference type="NCBI Taxonomy" id="2316207"/>
    <lineage>
        <taxon>Bacteria</taxon>
        <taxon>Bacillati</taxon>
        <taxon>Actinomycetota</taxon>
        <taxon>Actinomycetes</taxon>
        <taxon>Streptosporangiales</taxon>
        <taxon>Streptosporangiaceae</taxon>
        <taxon>Nonomuraea</taxon>
    </lineage>
</organism>
<evidence type="ECO:0000256" key="3">
    <source>
        <dbReference type="SAM" id="Phobius"/>
    </source>
</evidence>
<name>A0ABW4SWJ1_9ACTN</name>
<reference evidence="5" key="1">
    <citation type="journal article" date="2019" name="Int. J. Syst. Evol. Microbiol.">
        <title>The Global Catalogue of Microorganisms (GCM) 10K type strain sequencing project: providing services to taxonomists for standard genome sequencing and annotation.</title>
        <authorList>
            <consortium name="The Broad Institute Genomics Platform"/>
            <consortium name="The Broad Institute Genome Sequencing Center for Infectious Disease"/>
            <person name="Wu L."/>
            <person name="Ma J."/>
        </authorList>
    </citation>
    <scope>NUCLEOTIDE SEQUENCE [LARGE SCALE GENOMIC DNA]</scope>
    <source>
        <strain evidence="5">ICMP 6774ER</strain>
    </source>
</reference>
<comment type="subcellular location">
    <subcellularLocation>
        <location evidence="1">Membrane</location>
    </subcellularLocation>
</comment>
<accession>A0ABW4SWJ1</accession>
<proteinExistence type="predicted"/>
<dbReference type="PANTHER" id="PTHR37042">
    <property type="entry name" value="OUTER MEMBRANE PROTEIN RV1973"/>
    <property type="match status" value="1"/>
</dbReference>
<dbReference type="EMBL" id="JBHUFV010000023">
    <property type="protein sequence ID" value="MFD1932996.1"/>
    <property type="molecule type" value="Genomic_DNA"/>
</dbReference>
<dbReference type="RefSeq" id="WP_379573046.1">
    <property type="nucleotide sequence ID" value="NZ_JBHUFV010000023.1"/>
</dbReference>
<keyword evidence="5" id="KW-1185">Reference proteome</keyword>
<dbReference type="PANTHER" id="PTHR37042:SF4">
    <property type="entry name" value="OUTER MEMBRANE PROTEIN RV1973"/>
    <property type="match status" value="1"/>
</dbReference>
<evidence type="ECO:0000313" key="4">
    <source>
        <dbReference type="EMBL" id="MFD1932996.1"/>
    </source>
</evidence>
<gene>
    <name evidence="4" type="ORF">ACFSKW_16090</name>
</gene>
<comment type="caution">
    <text evidence="4">The sequence shown here is derived from an EMBL/GenBank/DDBJ whole genome shotgun (WGS) entry which is preliminary data.</text>
</comment>
<keyword evidence="3" id="KW-0812">Transmembrane</keyword>